<gene>
    <name evidence="2" type="ORF">G5B46_17790</name>
</gene>
<evidence type="ECO:0008006" key="3">
    <source>
        <dbReference type="Google" id="ProtNLM"/>
    </source>
</evidence>
<feature type="chain" id="PRO_5026294580" description="SGNH hydrolase-type esterase domain-containing protein" evidence="1">
    <location>
        <begin position="19"/>
        <end position="698"/>
    </location>
</feature>
<dbReference type="RefSeq" id="WP_165260935.1">
    <property type="nucleotide sequence ID" value="NZ_JAAKGT010000009.1"/>
</dbReference>
<dbReference type="SUPFAM" id="SSF52266">
    <property type="entry name" value="SGNH hydrolase"/>
    <property type="match status" value="1"/>
</dbReference>
<reference evidence="2" key="1">
    <citation type="submission" date="2020-02" db="EMBL/GenBank/DDBJ databases">
        <authorList>
            <person name="Gao J."/>
            <person name="Sun J."/>
        </authorList>
    </citation>
    <scope>NUCLEOTIDE SEQUENCE</scope>
    <source>
        <strain evidence="2">602-2</strain>
    </source>
</reference>
<evidence type="ECO:0000313" key="2">
    <source>
        <dbReference type="EMBL" id="NGM51466.1"/>
    </source>
</evidence>
<dbReference type="AlphaFoldDB" id="A0A6G4R0M2"/>
<comment type="caution">
    <text evidence="2">The sequence shown here is derived from an EMBL/GenBank/DDBJ whole genome shotgun (WGS) entry which is preliminary data.</text>
</comment>
<accession>A0A6G4R0M2</accession>
<evidence type="ECO:0000256" key="1">
    <source>
        <dbReference type="SAM" id="SignalP"/>
    </source>
</evidence>
<proteinExistence type="predicted"/>
<protein>
    <recommendedName>
        <fullName evidence="3">SGNH hydrolase-type esterase domain-containing protein</fullName>
    </recommendedName>
</protein>
<feature type="signal peptide" evidence="1">
    <location>
        <begin position="1"/>
        <end position="18"/>
    </location>
</feature>
<name>A0A6G4R0M2_9CAUL</name>
<organism evidence="2">
    <name type="scientific">Caulobacter sp. 602-2</name>
    <dbReference type="NCBI Taxonomy" id="2710887"/>
    <lineage>
        <taxon>Bacteria</taxon>
        <taxon>Pseudomonadati</taxon>
        <taxon>Pseudomonadota</taxon>
        <taxon>Alphaproteobacteria</taxon>
        <taxon>Caulobacterales</taxon>
        <taxon>Caulobacteraceae</taxon>
        <taxon>Caulobacter</taxon>
    </lineage>
</organism>
<sequence length="698" mass="75010">MRAILVAVLGLVSLGAGAARAQTVTLDWTVADRFRVFRAAAPPTTLSADPGLSAADAFLEGLRGTRDKADGPFPESASYERIVAFLGRKVEDGGPMNGLQPFEATRWQGAGPGRRADGLTLQRPAAERGYEPGYLYPKAYAARVWVVGGSGADTCDWTLAGTGSTLSLPCDRAVLAPVAAAPDHQGGVARVTVAMTRNGAAAGGGEASIQIRDRLVIGLGDSYASGEGNPDQPQAFPADFQTSIHDYWTASSDPYDRWWRVGAVLRTIRPARWWDPICHRSLYSQQAAAAFIYAAEHPKEAVTFASFACSGAEVLDGVIASQQNPPGVADFGAPETKPSFKLKAQIDQVLELICDGPLHKDAETAVIEVSGLAAALKLEPDQRAAYARTATRKAARCAKADFQLRKPDIVLMSIGGNDIGFAGAVKNALLPTQASDPIGQLVLARVRSGIGVTPTYVAHRKIMFDLPRVYPVMRGLMAGVAPEGTIVIQTPYPNPLYRDGAERRFCHGLLDNQLFTSMNGMFPDHKIKPENRWRIGIDETEGREVYESLFTPLNLAVATNASNGGWRAVQYGEAFTGRGWCAGDDAERRTFAFPAMAMETEGKAVGTWGWAPFNPGEWDPYKPRTRLFRTSNDVVLTQIGSSEPFAKLMVNLGNRSFFASSGIFHPTAQAHVIIGLKVAREMESALAEPAPRRPGLAP</sequence>
<dbReference type="Gene3D" id="3.40.50.1110">
    <property type="entry name" value="SGNH hydrolase"/>
    <property type="match status" value="1"/>
</dbReference>
<keyword evidence="1" id="KW-0732">Signal</keyword>
<dbReference type="GO" id="GO:0016788">
    <property type="term" value="F:hydrolase activity, acting on ester bonds"/>
    <property type="evidence" value="ECO:0007669"/>
    <property type="project" value="UniProtKB-ARBA"/>
</dbReference>
<dbReference type="InterPro" id="IPR036514">
    <property type="entry name" value="SGNH_hydro_sf"/>
</dbReference>
<dbReference type="EMBL" id="JAAKGT010000009">
    <property type="protein sequence ID" value="NGM51466.1"/>
    <property type="molecule type" value="Genomic_DNA"/>
</dbReference>